<dbReference type="Pfam" id="PF09832">
    <property type="entry name" value="DUF2059"/>
    <property type="match status" value="1"/>
</dbReference>
<gene>
    <name evidence="3" type="ORF">E7681_08705</name>
</gene>
<dbReference type="EMBL" id="SSMD01000003">
    <property type="protein sequence ID" value="THD75020.1"/>
    <property type="molecule type" value="Genomic_DNA"/>
</dbReference>
<organism evidence="3 4">
    <name type="scientific">Thalassobius vesicularis</name>
    <dbReference type="NCBI Taxonomy" id="1294297"/>
    <lineage>
        <taxon>Bacteria</taxon>
        <taxon>Pseudomonadati</taxon>
        <taxon>Pseudomonadota</taxon>
        <taxon>Alphaproteobacteria</taxon>
        <taxon>Rhodobacterales</taxon>
        <taxon>Roseobacteraceae</taxon>
        <taxon>Thalassovita</taxon>
    </lineage>
</organism>
<sequence>MKSAFQRVLAGFVLILGLLAAQTALASDEKKIERFLEITGFDVALDSIVIGAEDAPAILGQDPGAFGVIWKKMVLDVMDPAEIRADARTMLEAALDDADLQVALDFYGSDLGQRLVVAENASHREKSDDQRDEAGDSLLSALEGAGAEGQARLDLFRRMNVAIDPQGLSLRAMQEVQIRFLLAAAAAGVVRLKMDEADMREMFRKQEPELRAAIERTSLAGSAYTYQAFGDSELLVYVEALESPAMRRVYELMNAIQFEITARRFEMLAARMAGLLPSQEL</sequence>
<feature type="domain" description="DUF2059" evidence="2">
    <location>
        <begin position="82"/>
        <end position="128"/>
    </location>
</feature>
<dbReference type="InterPro" id="IPR018637">
    <property type="entry name" value="DUF2059"/>
</dbReference>
<comment type="caution">
    <text evidence="3">The sequence shown here is derived from an EMBL/GenBank/DDBJ whole genome shotgun (WGS) entry which is preliminary data.</text>
</comment>
<dbReference type="RefSeq" id="WP_136338876.1">
    <property type="nucleotide sequence ID" value="NZ_SSMD01000003.1"/>
</dbReference>
<reference evidence="3 4" key="1">
    <citation type="submission" date="2019-04" db="EMBL/GenBank/DDBJ databases">
        <title>Draft genome sequence of Youngimonas vesicularis.</title>
        <authorList>
            <person name="Hameed A."/>
        </authorList>
    </citation>
    <scope>NUCLEOTIDE SEQUENCE [LARGE SCALE GENOMIC DNA]</scope>
    <source>
        <strain evidence="3 4">CC-AMW-E</strain>
    </source>
</reference>
<evidence type="ECO:0000259" key="2">
    <source>
        <dbReference type="Pfam" id="PF09832"/>
    </source>
</evidence>
<name>A0A4S3MAB7_9RHOB</name>
<evidence type="ECO:0000313" key="4">
    <source>
        <dbReference type="Proteomes" id="UP000306113"/>
    </source>
</evidence>
<accession>A0A4S3MAB7</accession>
<keyword evidence="4" id="KW-1185">Reference proteome</keyword>
<evidence type="ECO:0000256" key="1">
    <source>
        <dbReference type="SAM" id="SignalP"/>
    </source>
</evidence>
<keyword evidence="1" id="KW-0732">Signal</keyword>
<dbReference type="Proteomes" id="UP000306113">
    <property type="component" value="Unassembled WGS sequence"/>
</dbReference>
<feature type="signal peptide" evidence="1">
    <location>
        <begin position="1"/>
        <end position="26"/>
    </location>
</feature>
<dbReference type="OrthoDB" id="7830101at2"/>
<evidence type="ECO:0000313" key="3">
    <source>
        <dbReference type="EMBL" id="THD75020.1"/>
    </source>
</evidence>
<proteinExistence type="predicted"/>
<feature type="chain" id="PRO_5020651527" evidence="1">
    <location>
        <begin position="27"/>
        <end position="281"/>
    </location>
</feature>
<dbReference type="AlphaFoldDB" id="A0A4S3MAB7"/>
<protein>
    <submittedName>
        <fullName evidence="3">DUF2059 domain-containing protein</fullName>
    </submittedName>
</protein>